<sequence>MIPFKVLLTKDLYDRMKLILKDVIELKLLKDPDRRVFPGHNSTNKIAL</sequence>
<dbReference type="RefSeq" id="WP_171900837.1">
    <property type="nucleotide sequence ID" value="NZ_MBPE01000006.1"/>
</dbReference>
<name>B7U5A7_BACIU</name>
<gene>
    <name evidence="1" type="ORF">Bsb_30</name>
</gene>
<proteinExistence type="predicted"/>
<reference evidence="1" key="1">
    <citation type="submission" date="2008-10" db="EMBL/GenBank/DDBJ databases">
        <title>Identification of conjugative transfer genes on the p19 plasmid from the Bacillus subtilis soil strain 19.</title>
        <authorList>
            <person name="Poluektova E."/>
            <person name="Gagarina E."/>
            <person name="Shilovski I."/>
            <person name="Nezametdinova V."/>
            <person name="Prozorov A."/>
            <person name="Rodionova S."/>
        </authorList>
    </citation>
    <scope>NUCLEOTIDE SEQUENCE</scope>
    <source>
        <strain evidence="1">19</strain>
        <plasmid evidence="1">p19</plasmid>
    </source>
</reference>
<accession>B7U5A7</accession>
<organism evidence="1">
    <name type="scientific">Bacillus subtilis</name>
    <dbReference type="NCBI Taxonomy" id="1423"/>
    <lineage>
        <taxon>Bacteria</taxon>
        <taxon>Bacillati</taxon>
        <taxon>Bacillota</taxon>
        <taxon>Bacilli</taxon>
        <taxon>Bacillales</taxon>
        <taxon>Bacillaceae</taxon>
        <taxon>Bacillus</taxon>
    </lineage>
</organism>
<keyword evidence="1" id="KW-0614">Plasmid</keyword>
<dbReference type="EMBL" id="FJ434456">
    <property type="protein sequence ID" value="ACJ66910.1"/>
    <property type="molecule type" value="Genomic_DNA"/>
</dbReference>
<geneLocation type="plasmid" evidence="1">
    <name>p19</name>
</geneLocation>
<evidence type="ECO:0000313" key="1">
    <source>
        <dbReference type="EMBL" id="ACJ66910.1"/>
    </source>
</evidence>
<dbReference type="AlphaFoldDB" id="B7U5A7"/>
<protein>
    <submittedName>
        <fullName evidence="1">Uncharacterized protein</fullName>
    </submittedName>
</protein>